<dbReference type="InterPro" id="IPR041490">
    <property type="entry name" value="KstR2_TetR_C"/>
</dbReference>
<feature type="domain" description="HTH tetR-type" evidence="6">
    <location>
        <begin position="20"/>
        <end position="80"/>
    </location>
</feature>
<evidence type="ECO:0000259" key="6">
    <source>
        <dbReference type="PROSITE" id="PS50977"/>
    </source>
</evidence>
<dbReference type="PROSITE" id="PS50977">
    <property type="entry name" value="HTH_TETR_2"/>
    <property type="match status" value="1"/>
</dbReference>
<accession>A0ABT5MVW5</accession>
<dbReference type="InterPro" id="IPR023772">
    <property type="entry name" value="DNA-bd_HTH_TetR-type_CS"/>
</dbReference>
<dbReference type="InterPro" id="IPR001647">
    <property type="entry name" value="HTH_TetR"/>
</dbReference>
<dbReference type="PROSITE" id="PS01081">
    <property type="entry name" value="HTH_TETR_1"/>
    <property type="match status" value="1"/>
</dbReference>
<keyword evidence="3 5" id="KW-0238">DNA-binding</keyword>
<sequence>MTRTKPAKSGAAPAATALGDSREAQLLLIARRLFAEHGFDRTSLRDIAEAAHITKAALYYYFPNKDALYERIVLESVELLHDKVAAAVSQAQGPVARVRAFMETSAEFQGNARDRWIAGSNAFWQAARGGQRMAALKLRDSYEQLLRRCLREGMEAGLIRPVDAAMAGRFLLSALNQMPRWHRPDGRLETAQVMREYMDMLLNGLLVDKQVSTEANKESQKLG</sequence>
<keyword evidence="4" id="KW-0804">Transcription</keyword>
<evidence type="ECO:0000313" key="7">
    <source>
        <dbReference type="EMBL" id="MDD0838203.1"/>
    </source>
</evidence>
<dbReference type="Pfam" id="PF17932">
    <property type="entry name" value="TetR_C_24"/>
    <property type="match status" value="1"/>
</dbReference>
<proteinExistence type="predicted"/>
<evidence type="ECO:0000256" key="3">
    <source>
        <dbReference type="ARBA" id="ARBA00023125"/>
    </source>
</evidence>
<reference evidence="7 8" key="1">
    <citation type="submission" date="2023-02" db="EMBL/GenBank/DDBJ databases">
        <title>Bacterial whole genomic sequence of Curvibacter sp. HBC61.</title>
        <authorList>
            <person name="Le V."/>
            <person name="Ko S.-R."/>
            <person name="Ahn C.-Y."/>
            <person name="Oh H.-M."/>
        </authorList>
    </citation>
    <scope>NUCLEOTIDE SEQUENCE [LARGE SCALE GENOMIC DNA]</scope>
    <source>
        <strain evidence="7 8">HBC61</strain>
    </source>
</reference>
<dbReference type="PANTHER" id="PTHR30055:SF240">
    <property type="entry name" value="HTH-TYPE TRANSCRIPTIONAL REGULATOR ACRR"/>
    <property type="match status" value="1"/>
</dbReference>
<keyword evidence="1" id="KW-0678">Repressor</keyword>
<evidence type="ECO:0000313" key="8">
    <source>
        <dbReference type="Proteomes" id="UP001528673"/>
    </source>
</evidence>
<dbReference type="PANTHER" id="PTHR30055">
    <property type="entry name" value="HTH-TYPE TRANSCRIPTIONAL REGULATOR RUTR"/>
    <property type="match status" value="1"/>
</dbReference>
<evidence type="ECO:0000256" key="2">
    <source>
        <dbReference type="ARBA" id="ARBA00023015"/>
    </source>
</evidence>
<dbReference type="EMBL" id="JAQSIP010000002">
    <property type="protein sequence ID" value="MDD0838203.1"/>
    <property type="molecule type" value="Genomic_DNA"/>
</dbReference>
<comment type="caution">
    <text evidence="7">The sequence shown here is derived from an EMBL/GenBank/DDBJ whole genome shotgun (WGS) entry which is preliminary data.</text>
</comment>
<evidence type="ECO:0000256" key="1">
    <source>
        <dbReference type="ARBA" id="ARBA00022491"/>
    </source>
</evidence>
<dbReference type="SUPFAM" id="SSF46689">
    <property type="entry name" value="Homeodomain-like"/>
    <property type="match status" value="1"/>
</dbReference>
<name>A0ABT5MVW5_9BURK</name>
<evidence type="ECO:0000256" key="5">
    <source>
        <dbReference type="PROSITE-ProRule" id="PRU00335"/>
    </source>
</evidence>
<feature type="DNA-binding region" description="H-T-H motif" evidence="5">
    <location>
        <begin position="43"/>
        <end position="62"/>
    </location>
</feature>
<protein>
    <submittedName>
        <fullName evidence="7">TetR/AcrR family transcriptional regulator</fullName>
    </submittedName>
</protein>
<keyword evidence="8" id="KW-1185">Reference proteome</keyword>
<dbReference type="RefSeq" id="WP_273949817.1">
    <property type="nucleotide sequence ID" value="NZ_JAQSIP010000002.1"/>
</dbReference>
<dbReference type="InterPro" id="IPR050109">
    <property type="entry name" value="HTH-type_TetR-like_transc_reg"/>
</dbReference>
<dbReference type="InterPro" id="IPR009057">
    <property type="entry name" value="Homeodomain-like_sf"/>
</dbReference>
<dbReference type="Proteomes" id="UP001528673">
    <property type="component" value="Unassembled WGS sequence"/>
</dbReference>
<dbReference type="Gene3D" id="1.10.10.60">
    <property type="entry name" value="Homeodomain-like"/>
    <property type="match status" value="1"/>
</dbReference>
<dbReference type="Gene3D" id="1.10.357.10">
    <property type="entry name" value="Tetracycline Repressor, domain 2"/>
    <property type="match status" value="1"/>
</dbReference>
<gene>
    <name evidence="7" type="ORF">PSQ40_06440</name>
</gene>
<dbReference type="PRINTS" id="PR00455">
    <property type="entry name" value="HTHTETR"/>
</dbReference>
<dbReference type="InterPro" id="IPR036271">
    <property type="entry name" value="Tet_transcr_reg_TetR-rel_C_sf"/>
</dbReference>
<dbReference type="SUPFAM" id="SSF48498">
    <property type="entry name" value="Tetracyclin repressor-like, C-terminal domain"/>
    <property type="match status" value="1"/>
</dbReference>
<dbReference type="Pfam" id="PF00440">
    <property type="entry name" value="TetR_N"/>
    <property type="match status" value="1"/>
</dbReference>
<organism evidence="7 8">
    <name type="scientific">Curvibacter cyanobacteriorum</name>
    <dbReference type="NCBI Taxonomy" id="3026422"/>
    <lineage>
        <taxon>Bacteria</taxon>
        <taxon>Pseudomonadati</taxon>
        <taxon>Pseudomonadota</taxon>
        <taxon>Betaproteobacteria</taxon>
        <taxon>Burkholderiales</taxon>
        <taxon>Comamonadaceae</taxon>
        <taxon>Curvibacter</taxon>
    </lineage>
</organism>
<evidence type="ECO:0000256" key="4">
    <source>
        <dbReference type="ARBA" id="ARBA00023163"/>
    </source>
</evidence>
<keyword evidence="2" id="KW-0805">Transcription regulation</keyword>